<name>A0A225DC59_9BACT</name>
<evidence type="ECO:0000313" key="2">
    <source>
        <dbReference type="Proteomes" id="UP000214646"/>
    </source>
</evidence>
<dbReference type="Proteomes" id="UP000214646">
    <property type="component" value="Unassembled WGS sequence"/>
</dbReference>
<keyword evidence="2" id="KW-1185">Reference proteome</keyword>
<accession>A0A225DC59</accession>
<comment type="caution">
    <text evidence="1">The sequence shown here is derived from an EMBL/GenBank/DDBJ whole genome shotgun (WGS) entry which is preliminary data.</text>
</comment>
<proteinExistence type="predicted"/>
<evidence type="ECO:0000313" key="1">
    <source>
        <dbReference type="EMBL" id="OWK34729.1"/>
    </source>
</evidence>
<sequence>MIRPVCALKQFQIEKVLGRPTPKKVKDYAMPIGQSRMWSLSGIRYVDEKMNKDHTKFYPIDDIAGIEVWYGIDGESPQFALLYFKIDETFPKLKKVEEKHSDQPVKKVERPTALRKNGIDSEHWSMMKTGVNKEEIEKLFLVPAGNYAPGTEYLTRSWGIRRAGYGKVQETLEWRGEKGYIVVEFDEKGILLNSECFLPGRDPVTNVAERLKWDRSKFEKVKKYVEGRMAAK</sequence>
<gene>
    <name evidence="1" type="ORF">FRUB_09571</name>
</gene>
<protein>
    <submittedName>
        <fullName evidence="1">Uncharacterized protein</fullName>
    </submittedName>
</protein>
<organism evidence="1 2">
    <name type="scientific">Fimbriiglobus ruber</name>
    <dbReference type="NCBI Taxonomy" id="1908690"/>
    <lineage>
        <taxon>Bacteria</taxon>
        <taxon>Pseudomonadati</taxon>
        <taxon>Planctomycetota</taxon>
        <taxon>Planctomycetia</taxon>
        <taxon>Gemmatales</taxon>
        <taxon>Gemmataceae</taxon>
        <taxon>Fimbriiglobus</taxon>
    </lineage>
</organism>
<dbReference type="EMBL" id="NIDE01000019">
    <property type="protein sequence ID" value="OWK34729.1"/>
    <property type="molecule type" value="Genomic_DNA"/>
</dbReference>
<dbReference type="AlphaFoldDB" id="A0A225DC59"/>
<reference evidence="2" key="1">
    <citation type="submission" date="2017-06" db="EMBL/GenBank/DDBJ databases">
        <title>Genome analysis of Fimbriiglobus ruber SP5, the first member of the order Planctomycetales with confirmed chitinolytic capability.</title>
        <authorList>
            <person name="Ravin N.V."/>
            <person name="Rakitin A.L."/>
            <person name="Ivanova A.A."/>
            <person name="Beletsky A.V."/>
            <person name="Kulichevskaya I.S."/>
            <person name="Mardanov A.V."/>
            <person name="Dedysh S.N."/>
        </authorList>
    </citation>
    <scope>NUCLEOTIDE SEQUENCE [LARGE SCALE GENOMIC DNA]</scope>
    <source>
        <strain evidence="2">SP5</strain>
    </source>
</reference>